<evidence type="ECO:0000256" key="6">
    <source>
        <dbReference type="ARBA" id="ARBA00022786"/>
    </source>
</evidence>
<dbReference type="InterPro" id="IPR013083">
    <property type="entry name" value="Znf_RING/FYVE/PHD"/>
</dbReference>
<evidence type="ECO:0000313" key="11">
    <source>
        <dbReference type="EMBL" id="PIA38576.1"/>
    </source>
</evidence>
<dbReference type="SMART" id="SM00184">
    <property type="entry name" value="RING"/>
    <property type="match status" value="1"/>
</dbReference>
<dbReference type="InterPro" id="IPR045191">
    <property type="entry name" value="MBR1/2-like"/>
</dbReference>
<evidence type="ECO:0000256" key="7">
    <source>
        <dbReference type="ARBA" id="ARBA00022833"/>
    </source>
</evidence>
<gene>
    <name evidence="11" type="ORF">AQUCO_02700056v1</name>
</gene>
<organism evidence="11 12">
    <name type="scientific">Aquilegia coerulea</name>
    <name type="common">Rocky mountain columbine</name>
    <dbReference type="NCBI Taxonomy" id="218851"/>
    <lineage>
        <taxon>Eukaryota</taxon>
        <taxon>Viridiplantae</taxon>
        <taxon>Streptophyta</taxon>
        <taxon>Embryophyta</taxon>
        <taxon>Tracheophyta</taxon>
        <taxon>Spermatophyta</taxon>
        <taxon>Magnoliopsida</taxon>
        <taxon>Ranunculales</taxon>
        <taxon>Ranunculaceae</taxon>
        <taxon>Thalictroideae</taxon>
        <taxon>Aquilegia</taxon>
    </lineage>
</organism>
<evidence type="ECO:0000256" key="5">
    <source>
        <dbReference type="ARBA" id="ARBA00022771"/>
    </source>
</evidence>
<proteinExistence type="predicted"/>
<feature type="compositionally biased region" description="Low complexity" evidence="9">
    <location>
        <begin position="195"/>
        <end position="215"/>
    </location>
</feature>
<keyword evidence="12" id="KW-1185">Reference proteome</keyword>
<evidence type="ECO:0000256" key="1">
    <source>
        <dbReference type="ARBA" id="ARBA00000900"/>
    </source>
</evidence>
<keyword evidence="6" id="KW-0833">Ubl conjugation pathway</keyword>
<dbReference type="AlphaFoldDB" id="A0A2G5D4Y4"/>
<feature type="region of interest" description="Disordered" evidence="9">
    <location>
        <begin position="156"/>
        <end position="249"/>
    </location>
</feature>
<evidence type="ECO:0000256" key="8">
    <source>
        <dbReference type="PROSITE-ProRule" id="PRU00175"/>
    </source>
</evidence>
<evidence type="ECO:0000256" key="3">
    <source>
        <dbReference type="ARBA" id="ARBA00022679"/>
    </source>
</evidence>
<dbReference type="OrthoDB" id="8062037at2759"/>
<keyword evidence="4" id="KW-0479">Metal-binding</keyword>
<dbReference type="Pfam" id="PF13639">
    <property type="entry name" value="zf-RING_2"/>
    <property type="match status" value="1"/>
</dbReference>
<dbReference type="Proteomes" id="UP000230069">
    <property type="component" value="Unassembled WGS sequence"/>
</dbReference>
<dbReference type="PROSITE" id="PS50089">
    <property type="entry name" value="ZF_RING_2"/>
    <property type="match status" value="1"/>
</dbReference>
<protein>
    <recommendedName>
        <fullName evidence="2">RING-type E3 ubiquitin transferase</fullName>
        <ecNumber evidence="2">2.3.2.27</ecNumber>
    </recommendedName>
</protein>
<comment type="catalytic activity">
    <reaction evidence="1">
        <text>S-ubiquitinyl-[E2 ubiquitin-conjugating enzyme]-L-cysteine + [acceptor protein]-L-lysine = [E2 ubiquitin-conjugating enzyme]-L-cysteine + N(6)-ubiquitinyl-[acceptor protein]-L-lysine.</text>
        <dbReference type="EC" id="2.3.2.27"/>
    </reaction>
</comment>
<dbReference type="SUPFAM" id="SSF57850">
    <property type="entry name" value="RING/U-box"/>
    <property type="match status" value="1"/>
</dbReference>
<reference evidence="11 12" key="1">
    <citation type="submission" date="2017-09" db="EMBL/GenBank/DDBJ databases">
        <title>WGS assembly of Aquilegia coerulea Goldsmith.</title>
        <authorList>
            <person name="Hodges S."/>
            <person name="Kramer E."/>
            <person name="Nordborg M."/>
            <person name="Tomkins J."/>
            <person name="Borevitz J."/>
            <person name="Derieg N."/>
            <person name="Yan J."/>
            <person name="Mihaltcheva S."/>
            <person name="Hayes R.D."/>
            <person name="Rokhsar D."/>
        </authorList>
    </citation>
    <scope>NUCLEOTIDE SEQUENCE [LARGE SCALE GENOMIC DNA]</scope>
    <source>
        <strain evidence="12">cv. Goldsmith</strain>
    </source>
</reference>
<dbReference type="Gene3D" id="3.30.40.10">
    <property type="entry name" value="Zinc/RING finger domain, C3HC4 (zinc finger)"/>
    <property type="match status" value="1"/>
</dbReference>
<dbReference type="CDD" id="cd16469">
    <property type="entry name" value="RING-H2_RNF24-like"/>
    <property type="match status" value="1"/>
</dbReference>
<dbReference type="GO" id="GO:0008270">
    <property type="term" value="F:zinc ion binding"/>
    <property type="evidence" value="ECO:0007669"/>
    <property type="project" value="UniProtKB-KW"/>
</dbReference>
<evidence type="ECO:0000256" key="2">
    <source>
        <dbReference type="ARBA" id="ARBA00012483"/>
    </source>
</evidence>
<feature type="domain" description="RING-type" evidence="10">
    <location>
        <begin position="521"/>
        <end position="563"/>
    </location>
</feature>
<feature type="compositionally biased region" description="Polar residues" evidence="9">
    <location>
        <begin position="224"/>
        <end position="247"/>
    </location>
</feature>
<dbReference type="GO" id="GO:0061630">
    <property type="term" value="F:ubiquitin protein ligase activity"/>
    <property type="evidence" value="ECO:0007669"/>
    <property type="project" value="UniProtKB-EC"/>
</dbReference>
<dbReference type="EMBL" id="KZ305044">
    <property type="protein sequence ID" value="PIA38576.1"/>
    <property type="molecule type" value="Genomic_DNA"/>
</dbReference>
<keyword evidence="7" id="KW-0862">Zinc</keyword>
<dbReference type="PANTHER" id="PTHR22937:SF65">
    <property type="entry name" value="E3 UBIQUITIN-PROTEIN LIGASE ARK2C"/>
    <property type="match status" value="1"/>
</dbReference>
<evidence type="ECO:0000256" key="9">
    <source>
        <dbReference type="SAM" id="MobiDB-lite"/>
    </source>
</evidence>
<dbReference type="PANTHER" id="PTHR22937">
    <property type="entry name" value="E3 UBIQUITIN-PROTEIN LIGASE RNF165"/>
    <property type="match status" value="1"/>
</dbReference>
<dbReference type="InParanoid" id="A0A2G5D4Y4"/>
<name>A0A2G5D4Y4_AQUCA</name>
<evidence type="ECO:0000259" key="10">
    <source>
        <dbReference type="PROSITE" id="PS50089"/>
    </source>
</evidence>
<dbReference type="EC" id="2.3.2.27" evidence="2"/>
<accession>A0A2G5D4Y4</accession>
<dbReference type="STRING" id="218851.A0A2G5D4Y4"/>
<dbReference type="FunCoup" id="A0A2G5D4Y4">
    <property type="interactions" value="1046"/>
</dbReference>
<sequence length="570" mass="63060">MQVGVRVSSVHFVSEAYCSQVHLVMEHRQLFRTSLEFETDHDQNRSHIHSSMHQVYIAGSSGNADSGSFAFCMDNMLPGGENVSSNWNSALRSNEYVSSSIIPEPTYHSAPVPGPPYQAFRHPSAARSFRPVTQNYAERPSSSSYYSASPVNHYGHSNHGYEGGSTSSATVNGRGPYSRKRPATSVIHESTGYHSVGSSSDVSIPSLDKPSSSSPRWPWEVVSVTPSNRGSSLSITEEASQRNVRSRSSLDLELNHPRARALSNPSRYSHSTGRLIDRPHMLDLGNLGVSANTRDWSHNHVPSDDLARIITGPCTSSHDTNLFRLGSSGTIGSLDIDSYHHHLISSRNPVVPSHNIPSSTHIVRGGRSSHVRRAMPTCRVTHNYQRSGHVASSSERVLPSVPESFSPSYSRPIPMIGWHDSDRSGRLRISYQRSSPLSGAADSHDRLGYMTMEHSTLYDPRNLLDQHGDMRLDVDNMSYEELLALEERIGNVNTGLSEDTMSKCLKERIHYPSVHIEESTCVICLEEYKSKDVVVTLANCSHDYHTGCIKKWLSMKKVCPICKAPVLEDG</sequence>
<keyword evidence="3" id="KW-0808">Transferase</keyword>
<keyword evidence="5 8" id="KW-0863">Zinc-finger</keyword>
<evidence type="ECO:0000256" key="4">
    <source>
        <dbReference type="ARBA" id="ARBA00022723"/>
    </source>
</evidence>
<evidence type="ECO:0000313" key="12">
    <source>
        <dbReference type="Proteomes" id="UP000230069"/>
    </source>
</evidence>
<dbReference type="InterPro" id="IPR001841">
    <property type="entry name" value="Znf_RING"/>
</dbReference>